<accession>A0A0R1RJD7</accession>
<keyword evidence="3" id="KW-1185">Reference proteome</keyword>
<proteinExistence type="predicted"/>
<sequence length="251" mass="27435">MAVVKRLKGVKSIEAYVVRQGNDFDVASEGEQVVVTKWQMHVADLDKPIAYAVCVIEKEDGTKSFTIMTKKQIDVSWSHAKTTKVQREYPDEMAKRTVINRAAKLFINTSDDSDLFVQAVNDTTSDEYDNDSRKDVTPSAESKGTQDLLDGFQSSNQSQQPSATSQSSQPVSTATSAEKSANPSAESAVTSKTAKPSSTAEDIINGYEQSQSSKGADTVDEDGHNVVIDHEDEEPDVHQGDIFNQHDNPQS</sequence>
<protein>
    <submittedName>
        <fullName evidence="2">Recombination protein RecT</fullName>
    </submittedName>
</protein>
<evidence type="ECO:0000313" key="3">
    <source>
        <dbReference type="Proteomes" id="UP000051999"/>
    </source>
</evidence>
<dbReference type="Pfam" id="PF03837">
    <property type="entry name" value="RecT"/>
    <property type="match status" value="1"/>
</dbReference>
<dbReference type="EMBL" id="AZFF01000003">
    <property type="protein sequence ID" value="KRL56641.1"/>
    <property type="molecule type" value="Genomic_DNA"/>
</dbReference>
<dbReference type="InterPro" id="IPR018330">
    <property type="entry name" value="RecT_fam"/>
</dbReference>
<dbReference type="GO" id="GO:0003677">
    <property type="term" value="F:DNA binding"/>
    <property type="evidence" value="ECO:0007669"/>
    <property type="project" value="InterPro"/>
</dbReference>
<feature type="compositionally biased region" description="Polar residues" evidence="1">
    <location>
        <begin position="178"/>
        <end position="200"/>
    </location>
</feature>
<dbReference type="PATRIC" id="fig|1114972.6.peg.1769"/>
<reference evidence="2 3" key="1">
    <citation type="journal article" date="2015" name="Genome Announc.">
        <title>Expanding the biotechnology potential of lactobacilli through comparative genomics of 213 strains and associated genera.</title>
        <authorList>
            <person name="Sun Z."/>
            <person name="Harris H.M."/>
            <person name="McCann A."/>
            <person name="Guo C."/>
            <person name="Argimon S."/>
            <person name="Zhang W."/>
            <person name="Yang X."/>
            <person name="Jeffery I.B."/>
            <person name="Cooney J.C."/>
            <person name="Kagawa T.F."/>
            <person name="Liu W."/>
            <person name="Song Y."/>
            <person name="Salvetti E."/>
            <person name="Wrobel A."/>
            <person name="Rasinkangas P."/>
            <person name="Parkhill J."/>
            <person name="Rea M.C."/>
            <person name="O'Sullivan O."/>
            <person name="Ritari J."/>
            <person name="Douillard F.P."/>
            <person name="Paul Ross R."/>
            <person name="Yang R."/>
            <person name="Briner A.E."/>
            <person name="Felis G.E."/>
            <person name="de Vos W.M."/>
            <person name="Barrangou R."/>
            <person name="Klaenhammer T.R."/>
            <person name="Caufield P.W."/>
            <person name="Cui Y."/>
            <person name="Zhang H."/>
            <person name="O'Toole P.W."/>
        </authorList>
    </citation>
    <scope>NUCLEOTIDE SEQUENCE [LARGE SCALE GENOMIC DNA]</scope>
    <source>
        <strain evidence="2 3">DSM 15814</strain>
    </source>
</reference>
<dbReference type="eggNOG" id="COG3723">
    <property type="taxonomic scope" value="Bacteria"/>
</dbReference>
<dbReference type="AlphaFoldDB" id="A0A0R1RJD7"/>
<name>A0A0R1RJD7_9LACO</name>
<feature type="compositionally biased region" description="Low complexity" evidence="1">
    <location>
        <begin position="153"/>
        <end position="177"/>
    </location>
</feature>
<organism evidence="2 3">
    <name type="scientific">Furfurilactobacillus rossiae DSM 15814</name>
    <dbReference type="NCBI Taxonomy" id="1114972"/>
    <lineage>
        <taxon>Bacteria</taxon>
        <taxon>Bacillati</taxon>
        <taxon>Bacillota</taxon>
        <taxon>Bacilli</taxon>
        <taxon>Lactobacillales</taxon>
        <taxon>Lactobacillaceae</taxon>
        <taxon>Furfurilactobacillus</taxon>
    </lineage>
</organism>
<evidence type="ECO:0000256" key="1">
    <source>
        <dbReference type="SAM" id="MobiDB-lite"/>
    </source>
</evidence>
<gene>
    <name evidence="2" type="ORF">FD35_GL001737</name>
</gene>
<feature type="region of interest" description="Disordered" evidence="1">
    <location>
        <begin position="124"/>
        <end position="251"/>
    </location>
</feature>
<comment type="caution">
    <text evidence="2">The sequence shown here is derived from an EMBL/GenBank/DDBJ whole genome shotgun (WGS) entry which is preliminary data.</text>
</comment>
<dbReference type="GO" id="GO:0006259">
    <property type="term" value="P:DNA metabolic process"/>
    <property type="evidence" value="ECO:0007669"/>
    <property type="project" value="InterPro"/>
</dbReference>
<dbReference type="Proteomes" id="UP000051999">
    <property type="component" value="Unassembled WGS sequence"/>
</dbReference>
<dbReference type="STRING" id="1114972.FD35_GL001737"/>
<evidence type="ECO:0000313" key="2">
    <source>
        <dbReference type="EMBL" id="KRL56641.1"/>
    </source>
</evidence>